<evidence type="ECO:0000256" key="3">
    <source>
        <dbReference type="ARBA" id="ARBA00023012"/>
    </source>
</evidence>
<dbReference type="Pfam" id="PF02518">
    <property type="entry name" value="HATPase_c"/>
    <property type="match status" value="1"/>
</dbReference>
<dbReference type="PANTHER" id="PTHR24421:SF62">
    <property type="entry name" value="SENSORY TRANSDUCTION HISTIDINE KINASE"/>
    <property type="match status" value="1"/>
</dbReference>
<evidence type="ECO:0000256" key="1">
    <source>
        <dbReference type="ARBA" id="ARBA00022679"/>
    </source>
</evidence>
<comment type="caution">
    <text evidence="6">The sequence shown here is derived from an EMBL/GenBank/DDBJ whole genome shotgun (WGS) entry which is preliminary data.</text>
</comment>
<dbReference type="SMART" id="SM00387">
    <property type="entry name" value="HATPase_c"/>
    <property type="match status" value="1"/>
</dbReference>
<keyword evidence="4" id="KW-0812">Transmembrane</keyword>
<dbReference type="InterPro" id="IPR011712">
    <property type="entry name" value="Sig_transdc_His_kin_sub3_dim/P"/>
</dbReference>
<dbReference type="CDD" id="cd16917">
    <property type="entry name" value="HATPase_UhpB-NarQ-NarX-like"/>
    <property type="match status" value="1"/>
</dbReference>
<reference evidence="6 7" key="1">
    <citation type="submission" date="2020-10" db="EMBL/GenBank/DDBJ databases">
        <title>Sequencing the genomes of 1000 actinobacteria strains.</title>
        <authorList>
            <person name="Klenk H.-P."/>
        </authorList>
    </citation>
    <scope>NUCLEOTIDE SEQUENCE [LARGE SCALE GENOMIC DNA]</scope>
    <source>
        <strain evidence="6 7">DSM 46744</strain>
    </source>
</reference>
<dbReference type="InterPro" id="IPR036890">
    <property type="entry name" value="HATPase_C_sf"/>
</dbReference>
<keyword evidence="4" id="KW-0472">Membrane</keyword>
<dbReference type="GO" id="GO:0016301">
    <property type="term" value="F:kinase activity"/>
    <property type="evidence" value="ECO:0007669"/>
    <property type="project" value="UniProtKB-KW"/>
</dbReference>
<dbReference type="InterPro" id="IPR005467">
    <property type="entry name" value="His_kinase_dom"/>
</dbReference>
<accession>A0ABR9JWX3</accession>
<keyword evidence="2 6" id="KW-0418">Kinase</keyword>
<keyword evidence="3" id="KW-0902">Two-component regulatory system</keyword>
<evidence type="ECO:0000313" key="6">
    <source>
        <dbReference type="EMBL" id="MBE1535047.1"/>
    </source>
</evidence>
<dbReference type="Gene3D" id="3.30.565.10">
    <property type="entry name" value="Histidine kinase-like ATPase, C-terminal domain"/>
    <property type="match status" value="1"/>
</dbReference>
<feature type="transmembrane region" description="Helical" evidence="4">
    <location>
        <begin position="116"/>
        <end position="134"/>
    </location>
</feature>
<dbReference type="Proteomes" id="UP000627838">
    <property type="component" value="Unassembled WGS sequence"/>
</dbReference>
<evidence type="ECO:0000256" key="4">
    <source>
        <dbReference type="SAM" id="Phobius"/>
    </source>
</evidence>
<evidence type="ECO:0000313" key="7">
    <source>
        <dbReference type="Proteomes" id="UP000627838"/>
    </source>
</evidence>
<keyword evidence="4" id="KW-1133">Transmembrane helix</keyword>
<feature type="transmembrane region" description="Helical" evidence="4">
    <location>
        <begin position="80"/>
        <end position="104"/>
    </location>
</feature>
<dbReference type="InterPro" id="IPR003594">
    <property type="entry name" value="HATPase_dom"/>
</dbReference>
<dbReference type="PIRSF" id="PIRSF037434">
    <property type="entry name" value="STHK_ChrS"/>
    <property type="match status" value="1"/>
</dbReference>
<dbReference type="Gene3D" id="1.20.5.1930">
    <property type="match status" value="1"/>
</dbReference>
<dbReference type="SUPFAM" id="SSF55874">
    <property type="entry name" value="ATPase domain of HSP90 chaperone/DNA topoisomerase II/histidine kinase"/>
    <property type="match status" value="1"/>
</dbReference>
<organism evidence="6 7">
    <name type="scientific">Actinomadura algeriensis</name>
    <dbReference type="NCBI Taxonomy" id="1679523"/>
    <lineage>
        <taxon>Bacteria</taxon>
        <taxon>Bacillati</taxon>
        <taxon>Actinomycetota</taxon>
        <taxon>Actinomycetes</taxon>
        <taxon>Streptosporangiales</taxon>
        <taxon>Thermomonosporaceae</taxon>
        <taxon>Actinomadura</taxon>
    </lineage>
</organism>
<keyword evidence="7" id="KW-1185">Reference proteome</keyword>
<dbReference type="PANTHER" id="PTHR24421">
    <property type="entry name" value="NITRATE/NITRITE SENSOR PROTEIN NARX-RELATED"/>
    <property type="match status" value="1"/>
</dbReference>
<name>A0ABR9JWX3_9ACTN</name>
<feature type="transmembrane region" description="Helical" evidence="4">
    <location>
        <begin position="140"/>
        <end position="161"/>
    </location>
</feature>
<proteinExistence type="predicted"/>
<evidence type="ECO:0000256" key="2">
    <source>
        <dbReference type="ARBA" id="ARBA00022777"/>
    </source>
</evidence>
<dbReference type="Pfam" id="PF07730">
    <property type="entry name" value="HisKA_3"/>
    <property type="match status" value="1"/>
</dbReference>
<gene>
    <name evidence="6" type="ORF">H4W34_004880</name>
</gene>
<dbReference type="InterPro" id="IPR017205">
    <property type="entry name" value="Sig_transdc_His_kinase_ChrS"/>
</dbReference>
<dbReference type="RefSeq" id="WP_192761322.1">
    <property type="nucleotide sequence ID" value="NZ_JADBDZ010000001.1"/>
</dbReference>
<feature type="transmembrane region" description="Helical" evidence="4">
    <location>
        <begin position="20"/>
        <end position="37"/>
    </location>
</feature>
<feature type="domain" description="Histidine kinase" evidence="5">
    <location>
        <begin position="297"/>
        <end position="382"/>
    </location>
</feature>
<dbReference type="EMBL" id="JADBDZ010000001">
    <property type="protein sequence ID" value="MBE1535047.1"/>
    <property type="molecule type" value="Genomic_DNA"/>
</dbReference>
<keyword evidence="1" id="KW-0808">Transferase</keyword>
<dbReference type="InterPro" id="IPR050482">
    <property type="entry name" value="Sensor_HK_TwoCompSys"/>
</dbReference>
<sequence>MVGPEAARAEDVWHRAYPLWEAYFAMVLVGTVALTCVDDVPRGRRAAAVGLLVLLGLVYARRGRAGLRADGRWPGHRVFAATLIVLFVPATLLAPVAATGLAALSPMTYMLYRAGRGLVVMAALCAGPTVMLLAESGMDAPLAVVIIAAGLASGTLIAVFVGRVGEQSRERARLIGELDRTRDVLAEVSREAGALAERERLAREIHDTIAQGFAGILMLLQAAEAEVGGNRYLETAARTAKENLAETRGLVAALAPPALDGTSLPEALRRLARAFGLPVGLRVTGDPRPLGVLEVTLLRVVQESLANVRRHAEATAVRVSLEYGDAVRLTIADDGRGFDPGTVRDGFGLRSMRGRVAESGGTFDVRSSPDGTEIVVEVPCSGC</sequence>
<feature type="transmembrane region" description="Helical" evidence="4">
    <location>
        <begin position="44"/>
        <end position="60"/>
    </location>
</feature>
<protein>
    <submittedName>
        <fullName evidence="6">Signal transduction histidine kinase</fullName>
    </submittedName>
</protein>
<evidence type="ECO:0000259" key="5">
    <source>
        <dbReference type="PROSITE" id="PS50109"/>
    </source>
</evidence>
<dbReference type="PROSITE" id="PS50109">
    <property type="entry name" value="HIS_KIN"/>
    <property type="match status" value="1"/>
</dbReference>